<dbReference type="EMBL" id="GBXM01061685">
    <property type="protein sequence ID" value="JAH46892.1"/>
    <property type="molecule type" value="Transcribed_RNA"/>
</dbReference>
<reference evidence="1" key="1">
    <citation type="submission" date="2014-11" db="EMBL/GenBank/DDBJ databases">
        <authorList>
            <person name="Amaro Gonzalez C."/>
        </authorList>
    </citation>
    <scope>NUCLEOTIDE SEQUENCE</scope>
</reference>
<proteinExistence type="predicted"/>
<sequence>MYIALFVSVCLMYLTYSVYLSSF</sequence>
<evidence type="ECO:0000313" key="1">
    <source>
        <dbReference type="EMBL" id="JAH46892.1"/>
    </source>
</evidence>
<dbReference type="AlphaFoldDB" id="A0A0E9T067"/>
<organism evidence="1">
    <name type="scientific">Anguilla anguilla</name>
    <name type="common">European freshwater eel</name>
    <name type="synonym">Muraena anguilla</name>
    <dbReference type="NCBI Taxonomy" id="7936"/>
    <lineage>
        <taxon>Eukaryota</taxon>
        <taxon>Metazoa</taxon>
        <taxon>Chordata</taxon>
        <taxon>Craniata</taxon>
        <taxon>Vertebrata</taxon>
        <taxon>Euteleostomi</taxon>
        <taxon>Actinopterygii</taxon>
        <taxon>Neopterygii</taxon>
        <taxon>Teleostei</taxon>
        <taxon>Anguilliformes</taxon>
        <taxon>Anguillidae</taxon>
        <taxon>Anguilla</taxon>
    </lineage>
</organism>
<reference evidence="1" key="2">
    <citation type="journal article" date="2015" name="Fish Shellfish Immunol.">
        <title>Early steps in the European eel (Anguilla anguilla)-Vibrio vulnificus interaction in the gills: Role of the RtxA13 toxin.</title>
        <authorList>
            <person name="Callol A."/>
            <person name="Pajuelo D."/>
            <person name="Ebbesson L."/>
            <person name="Teles M."/>
            <person name="MacKenzie S."/>
            <person name="Amaro C."/>
        </authorList>
    </citation>
    <scope>NUCLEOTIDE SEQUENCE</scope>
</reference>
<name>A0A0E9T067_ANGAN</name>
<accession>A0A0E9T067</accession>
<protein>
    <submittedName>
        <fullName evidence="1">Uncharacterized protein</fullName>
    </submittedName>
</protein>